<dbReference type="EMBL" id="BK032497">
    <property type="protein sequence ID" value="DAF42771.1"/>
    <property type="molecule type" value="Genomic_DNA"/>
</dbReference>
<organism evidence="1">
    <name type="scientific">Siphoviridae sp. ctHip2</name>
    <dbReference type="NCBI Taxonomy" id="2827830"/>
    <lineage>
        <taxon>Viruses</taxon>
        <taxon>Duplodnaviria</taxon>
        <taxon>Heunggongvirae</taxon>
        <taxon>Uroviricota</taxon>
        <taxon>Caudoviricetes</taxon>
    </lineage>
</organism>
<evidence type="ECO:0000313" key="1">
    <source>
        <dbReference type="EMBL" id="DAF42771.1"/>
    </source>
</evidence>
<reference evidence="1" key="1">
    <citation type="journal article" date="2021" name="Proc. Natl. Acad. Sci. U.S.A.">
        <title>A Catalog of Tens of Thousands of Viruses from Human Metagenomes Reveals Hidden Associations with Chronic Diseases.</title>
        <authorList>
            <person name="Tisza M.J."/>
            <person name="Buck C.B."/>
        </authorList>
    </citation>
    <scope>NUCLEOTIDE SEQUENCE</scope>
    <source>
        <strain evidence="1">CtHip2</strain>
    </source>
</reference>
<sequence length="112" mass="13742">MTHEEKLEFLNRKWKATLSNEYWKEVERLAKLKGITYKNKKLFNGSISISLETEYKYTFLVYTEGAREFPFLNRYGIHKYMKPKELIKLFLKFEKNYKQREALELEFEELLK</sequence>
<name>A0A8S5RW88_9CAUD</name>
<accession>A0A8S5RW88</accession>
<protein>
    <submittedName>
        <fullName evidence="1">Uncharacterized protein</fullName>
    </submittedName>
</protein>
<proteinExistence type="predicted"/>